<evidence type="ECO:0000256" key="14">
    <source>
        <dbReference type="PROSITE-ProRule" id="PRU01360"/>
    </source>
</evidence>
<dbReference type="Gene3D" id="2.40.170.20">
    <property type="entry name" value="TonB-dependent receptor, beta-barrel domain"/>
    <property type="match status" value="1"/>
</dbReference>
<evidence type="ECO:0000256" key="6">
    <source>
        <dbReference type="ARBA" id="ARBA00022692"/>
    </source>
</evidence>
<evidence type="ECO:0000256" key="16">
    <source>
        <dbReference type="SAM" id="SignalP"/>
    </source>
</evidence>
<keyword evidence="11 14" id="KW-0472">Membrane</keyword>
<dbReference type="SUPFAM" id="SSF56935">
    <property type="entry name" value="Porins"/>
    <property type="match status" value="1"/>
</dbReference>
<dbReference type="InterPro" id="IPR011662">
    <property type="entry name" value="Secretin/TonB_short_N"/>
</dbReference>
<keyword evidence="6 14" id="KW-0812">Transmembrane</keyword>
<sequence length="799" mass="89002">MGKALSQRHPRQQGRLSLLTASLLLASAVYAQEVAYTLDIPAQALDQALNALAGQTGRRILFATDIAEGHSAPALHGSLTVEQALQRLLGGSNLAMRKTDDGSYVVFAQAAGEAMGLDVMTVVDNQLGTITETSKSYTPGTIATATRLVLSPRETPQTVTVVTRQHMDDFNLTNIDEVLQHAPGVTVGGLDSERSQYYSRGFPITNFQYDGIPMMRNAAYSSGNTLSDMAIYDRIEVLKGATGLVTGAGGAGATLNFVRKKPTYEFQAHITGEAGSWDNYRTEWDVSGSLNASGSVRGRAVAAYQDKKSFQDHYDRNTSVYYGILEMDLTSETLLTLGFDYQDNKPKGSSWGGVPIFDSKGDEVSVSRSFNPGADWSRWEQYTRTFFTQLEHNFSNGWVGRGQYNYQVNGYDAKLGSMLSSPDVDNGYRTSLTAGQYRGDTVNHAIEVYASGPFQWLGREHELVVGASAYRTHWKGKSYYGYSAENGGLVENFYRADGNIPEPDWGAISARQDELTNQRALYFTARFRPTDDLALILGGRVTDYHLSRDSHARDSGKVVPFAGITYDLNDTWSLYASYTSIFLPNSYKDSSGSLLEPDEGDSYEAGIKGEWFKGRLNASLAYFEIREDDRPEWAGYDYETNQDVYEGLKAKTKGIEAEISGELAPGWNIQAGYTYKTIRRDDDNKKITTEEPEHLFKVYTTYRLPGRLNQFTVGGGATYQGTTWMEVSNPAKDYAAEQYHQEAYWLVNLMGRYQVTENLSTTLNINNLFDKYYYTNIGFYSTKAYGEPRNMMLTTRWDF</sequence>
<dbReference type="eggNOG" id="COG4773">
    <property type="taxonomic scope" value="Bacteria"/>
</dbReference>
<feature type="chain" id="PRO_5002905946" evidence="16">
    <location>
        <begin position="32"/>
        <end position="799"/>
    </location>
</feature>
<dbReference type="InterPro" id="IPR039426">
    <property type="entry name" value="TonB-dep_rcpt-like"/>
</dbReference>
<dbReference type="GO" id="GO:0015891">
    <property type="term" value="P:siderophore transport"/>
    <property type="evidence" value="ECO:0007669"/>
    <property type="project" value="InterPro"/>
</dbReference>
<keyword evidence="4 14" id="KW-1134">Transmembrane beta strand</keyword>
<evidence type="ECO:0000313" key="19">
    <source>
        <dbReference type="Proteomes" id="UP000002424"/>
    </source>
</evidence>
<dbReference type="InterPro" id="IPR037066">
    <property type="entry name" value="Plug_dom_sf"/>
</dbReference>
<feature type="signal peptide" evidence="16">
    <location>
        <begin position="1"/>
        <end position="31"/>
    </location>
</feature>
<evidence type="ECO:0000256" key="2">
    <source>
        <dbReference type="ARBA" id="ARBA00009810"/>
    </source>
</evidence>
<evidence type="ECO:0000256" key="5">
    <source>
        <dbReference type="ARBA" id="ARBA00022496"/>
    </source>
</evidence>
<dbReference type="NCBIfam" id="TIGR01783">
    <property type="entry name" value="TonB-siderophor"/>
    <property type="match status" value="1"/>
</dbReference>
<organism evidence="18 19">
    <name type="scientific">Azotobacter vinelandii (strain DJ / ATCC BAA-1303)</name>
    <dbReference type="NCBI Taxonomy" id="322710"/>
    <lineage>
        <taxon>Bacteria</taxon>
        <taxon>Pseudomonadati</taxon>
        <taxon>Pseudomonadota</taxon>
        <taxon>Gammaproteobacteria</taxon>
        <taxon>Pseudomonadales</taxon>
        <taxon>Pseudomonadaceae</taxon>
        <taxon>Azotobacter</taxon>
    </lineage>
</organism>
<keyword evidence="12 18" id="KW-0675">Receptor</keyword>
<evidence type="ECO:0000256" key="13">
    <source>
        <dbReference type="ARBA" id="ARBA00023237"/>
    </source>
</evidence>
<evidence type="ECO:0000256" key="10">
    <source>
        <dbReference type="ARBA" id="ARBA00023077"/>
    </source>
</evidence>
<dbReference type="HOGENOM" id="CLU_008287_9_3_6"/>
<proteinExistence type="inferred from homology"/>
<dbReference type="OrthoDB" id="8663017at2"/>
<evidence type="ECO:0000256" key="15">
    <source>
        <dbReference type="RuleBase" id="RU003357"/>
    </source>
</evidence>
<keyword evidence="7 16" id="KW-0732">Signal</keyword>
<keyword evidence="5" id="KW-0410">Iron transport</keyword>
<accession>C1DE49</accession>
<dbReference type="EMBL" id="CP001157">
    <property type="protein sequence ID" value="ACO80157.1"/>
    <property type="molecule type" value="Genomic_DNA"/>
</dbReference>
<evidence type="ECO:0000256" key="7">
    <source>
        <dbReference type="ARBA" id="ARBA00022729"/>
    </source>
</evidence>
<evidence type="ECO:0000256" key="3">
    <source>
        <dbReference type="ARBA" id="ARBA00022448"/>
    </source>
</evidence>
<evidence type="ECO:0000256" key="4">
    <source>
        <dbReference type="ARBA" id="ARBA00022452"/>
    </source>
</evidence>
<dbReference type="GO" id="GO:0009279">
    <property type="term" value="C:cell outer membrane"/>
    <property type="evidence" value="ECO:0007669"/>
    <property type="project" value="UniProtKB-SubCell"/>
</dbReference>
<evidence type="ECO:0000259" key="17">
    <source>
        <dbReference type="SMART" id="SM00965"/>
    </source>
</evidence>
<dbReference type="Pfam" id="PF07715">
    <property type="entry name" value="Plug"/>
    <property type="match status" value="1"/>
</dbReference>
<dbReference type="PANTHER" id="PTHR32552:SF74">
    <property type="entry name" value="HYDROXAMATE SIDEROPHORE RECEPTOR FHUE"/>
    <property type="match status" value="1"/>
</dbReference>
<gene>
    <name evidence="18" type="primary">fpvB</name>
    <name evidence="18" type="ordered locus">Avin_40210</name>
</gene>
<dbReference type="PROSITE" id="PS52016">
    <property type="entry name" value="TONB_DEPENDENT_REC_3"/>
    <property type="match status" value="1"/>
</dbReference>
<dbReference type="Gene3D" id="3.55.50.30">
    <property type="match status" value="1"/>
</dbReference>
<evidence type="ECO:0000256" key="1">
    <source>
        <dbReference type="ARBA" id="ARBA00004571"/>
    </source>
</evidence>
<dbReference type="STRING" id="322710.Avin_40210"/>
<dbReference type="FunFam" id="2.170.130.10:FF:000010">
    <property type="entry name" value="Ferripyoverdine receptor"/>
    <property type="match status" value="1"/>
</dbReference>
<dbReference type="SMART" id="SM00965">
    <property type="entry name" value="STN"/>
    <property type="match status" value="1"/>
</dbReference>
<dbReference type="EnsemblBacteria" id="ACO80157">
    <property type="protein sequence ID" value="ACO80157"/>
    <property type="gene ID" value="Avin_40210"/>
</dbReference>
<reference evidence="18 19" key="1">
    <citation type="journal article" date="2009" name="J. Bacteriol.">
        <title>Genome sequence of Azotobacter vinelandii, an obligate aerobe specialized to support diverse anaerobic metabolic processes.</title>
        <authorList>
            <person name="Setubal J.C."/>
            <person name="dos Santos P."/>
            <person name="Goldman B.S."/>
            <person name="Ertesvag H."/>
            <person name="Espin G."/>
            <person name="Rubio L.M."/>
            <person name="Valla S."/>
            <person name="Almeida N.F."/>
            <person name="Balasubramanian D."/>
            <person name="Cromes L."/>
            <person name="Curatti L."/>
            <person name="Du Z."/>
            <person name="Godsy E."/>
            <person name="Goodner B."/>
            <person name="Hellner-Burris K."/>
            <person name="Hernandez J.A."/>
            <person name="Houmiel K."/>
            <person name="Imperial J."/>
            <person name="Kennedy C."/>
            <person name="Larson T.J."/>
            <person name="Latreille P."/>
            <person name="Ligon L.S."/>
            <person name="Lu J."/>
            <person name="Maerk M."/>
            <person name="Miller N.M."/>
            <person name="Norton S."/>
            <person name="O'Carroll I.P."/>
            <person name="Paulsen I."/>
            <person name="Raulfs E.C."/>
            <person name="Roemer R."/>
            <person name="Rosser J."/>
            <person name="Segura D."/>
            <person name="Slater S."/>
            <person name="Stricklin S.L."/>
            <person name="Studholme D.J."/>
            <person name="Sun J."/>
            <person name="Viana C.J."/>
            <person name="Wallin E."/>
            <person name="Wang B."/>
            <person name="Wheeler C."/>
            <person name="Zhu H."/>
            <person name="Dean D.R."/>
            <person name="Dixon R."/>
            <person name="Wood D."/>
        </authorList>
    </citation>
    <scope>NUCLEOTIDE SEQUENCE [LARGE SCALE GENOMIC DNA]</scope>
    <source>
        <strain evidence="19">DJ / ATCC BAA-1303</strain>
    </source>
</reference>
<dbReference type="InterPro" id="IPR000531">
    <property type="entry name" value="Beta-barrel_TonB"/>
</dbReference>
<evidence type="ECO:0000313" key="18">
    <source>
        <dbReference type="EMBL" id="ACO80157.1"/>
    </source>
</evidence>
<comment type="subcellular location">
    <subcellularLocation>
        <location evidence="1 14">Cell outer membrane</location>
        <topology evidence="1 14">Multi-pass membrane protein</topology>
    </subcellularLocation>
</comment>
<dbReference type="GO" id="GO:0015344">
    <property type="term" value="F:siderophore uptake transmembrane transporter activity"/>
    <property type="evidence" value="ECO:0007669"/>
    <property type="project" value="TreeGrafter"/>
</dbReference>
<dbReference type="AlphaFoldDB" id="C1DE49"/>
<dbReference type="RefSeq" id="WP_012702532.1">
    <property type="nucleotide sequence ID" value="NC_012560.1"/>
</dbReference>
<dbReference type="InterPro" id="IPR010105">
    <property type="entry name" value="TonB_sidphr_rcpt"/>
</dbReference>
<dbReference type="CDD" id="cd01347">
    <property type="entry name" value="ligand_gated_channel"/>
    <property type="match status" value="1"/>
</dbReference>
<keyword evidence="10 15" id="KW-0798">TonB box</keyword>
<keyword evidence="19" id="KW-1185">Reference proteome</keyword>
<keyword evidence="8" id="KW-0408">Iron</keyword>
<dbReference type="InterPro" id="IPR012910">
    <property type="entry name" value="Plug_dom"/>
</dbReference>
<evidence type="ECO:0000256" key="11">
    <source>
        <dbReference type="ARBA" id="ARBA00023136"/>
    </source>
</evidence>
<dbReference type="Gene3D" id="2.170.130.10">
    <property type="entry name" value="TonB-dependent receptor, plug domain"/>
    <property type="match status" value="1"/>
</dbReference>
<dbReference type="GeneID" id="88186965"/>
<dbReference type="Proteomes" id="UP000002424">
    <property type="component" value="Chromosome"/>
</dbReference>
<protein>
    <submittedName>
        <fullName evidence="18">Second ferripyoverdine receptor</fullName>
    </submittedName>
</protein>
<dbReference type="KEGG" id="avn:Avin_40210"/>
<comment type="similarity">
    <text evidence="2 14 15">Belongs to the TonB-dependent receptor family.</text>
</comment>
<dbReference type="GO" id="GO:0038023">
    <property type="term" value="F:signaling receptor activity"/>
    <property type="evidence" value="ECO:0007669"/>
    <property type="project" value="InterPro"/>
</dbReference>
<keyword evidence="3 14" id="KW-0813">Transport</keyword>
<evidence type="ECO:0000256" key="12">
    <source>
        <dbReference type="ARBA" id="ARBA00023170"/>
    </source>
</evidence>
<dbReference type="Pfam" id="PF00593">
    <property type="entry name" value="TonB_dep_Rec_b-barrel"/>
    <property type="match status" value="1"/>
</dbReference>
<keyword evidence="13 14" id="KW-0998">Cell outer membrane</keyword>
<dbReference type="PANTHER" id="PTHR32552">
    <property type="entry name" value="FERRICHROME IRON RECEPTOR-RELATED"/>
    <property type="match status" value="1"/>
</dbReference>
<dbReference type="Pfam" id="PF07660">
    <property type="entry name" value="STN"/>
    <property type="match status" value="1"/>
</dbReference>
<dbReference type="InterPro" id="IPR036942">
    <property type="entry name" value="Beta-barrel_TonB_sf"/>
</dbReference>
<keyword evidence="9" id="KW-0406">Ion transport</keyword>
<evidence type="ECO:0000256" key="9">
    <source>
        <dbReference type="ARBA" id="ARBA00023065"/>
    </source>
</evidence>
<name>C1DE49_AZOVD</name>
<evidence type="ECO:0000256" key="8">
    <source>
        <dbReference type="ARBA" id="ARBA00023004"/>
    </source>
</evidence>
<feature type="domain" description="Secretin/TonB short N-terminal" evidence="17">
    <location>
        <begin position="58"/>
        <end position="109"/>
    </location>
</feature>